<keyword evidence="2" id="KW-0238">DNA-binding</keyword>
<dbReference type="AlphaFoldDB" id="A0A5Q3Q3Y9"/>
<dbReference type="InterPro" id="IPR010998">
    <property type="entry name" value="Integrase_recombinase_N"/>
</dbReference>
<dbReference type="GO" id="GO:0003677">
    <property type="term" value="F:DNA binding"/>
    <property type="evidence" value="ECO:0007669"/>
    <property type="project" value="UniProtKB-KW"/>
</dbReference>
<dbReference type="KEGG" id="sace:GIY23_06075"/>
<keyword evidence="6" id="KW-1185">Reference proteome</keyword>
<dbReference type="PROSITE" id="PS51898">
    <property type="entry name" value="TYR_RECOMBINASE"/>
    <property type="match status" value="1"/>
</dbReference>
<dbReference type="Gene3D" id="1.10.150.130">
    <property type="match status" value="1"/>
</dbReference>
<evidence type="ECO:0000256" key="1">
    <source>
        <dbReference type="ARBA" id="ARBA00008857"/>
    </source>
</evidence>
<dbReference type="Pfam" id="PF00589">
    <property type="entry name" value="Phage_integrase"/>
    <property type="match status" value="1"/>
</dbReference>
<gene>
    <name evidence="5" type="ORF">GIY23_06075</name>
</gene>
<dbReference type="Proteomes" id="UP000371041">
    <property type="component" value="Chromosome"/>
</dbReference>
<dbReference type="PANTHER" id="PTHR30349:SF64">
    <property type="entry name" value="PROPHAGE INTEGRASE INTD-RELATED"/>
    <property type="match status" value="1"/>
</dbReference>
<name>A0A5Q3Q3Y9_9PSEU</name>
<dbReference type="PANTHER" id="PTHR30349">
    <property type="entry name" value="PHAGE INTEGRASE-RELATED"/>
    <property type="match status" value="1"/>
</dbReference>
<dbReference type="InterPro" id="IPR011010">
    <property type="entry name" value="DNA_brk_join_enz"/>
</dbReference>
<dbReference type="GO" id="GO:0006310">
    <property type="term" value="P:DNA recombination"/>
    <property type="evidence" value="ECO:0007669"/>
    <property type="project" value="UniProtKB-KW"/>
</dbReference>
<evidence type="ECO:0000313" key="6">
    <source>
        <dbReference type="Proteomes" id="UP000371041"/>
    </source>
</evidence>
<accession>A0A5Q3Q3Y9</accession>
<protein>
    <submittedName>
        <fullName evidence="5">Tyrosine-type recombinase/integrase</fullName>
    </submittedName>
</protein>
<evidence type="ECO:0000256" key="3">
    <source>
        <dbReference type="ARBA" id="ARBA00023172"/>
    </source>
</evidence>
<comment type="similarity">
    <text evidence="1">Belongs to the 'phage' integrase family.</text>
</comment>
<reference evidence="6" key="1">
    <citation type="submission" date="2019-11" db="EMBL/GenBank/DDBJ databases">
        <title>The complete genome sequence of Saccharopolyspora sp. E2A.</title>
        <authorList>
            <person name="Zhang G."/>
        </authorList>
    </citation>
    <scope>NUCLEOTIDE SEQUENCE [LARGE SCALE GENOMIC DNA]</scope>
    <source>
        <strain evidence="6">E2A</strain>
    </source>
</reference>
<sequence>MGRPSLPLGTHGEIRCYLIAGKKYRARTLYRDYDGKVRPVERVGSSKTKARDTLRAALRDRERAVVGDEVTRNTRMAAVATLWLRELDESSKAYRTKRTYQEAWERDLSAAVADLRVFEVTVSVATRVLRSIRDTAGTGSAKHAKVVLSGVLGLAVRHDALDSNPMREVVIGTPARDTGKGPGDKMVLTSEELVGLRRHLRTSCDASRYERQDLPDLVDMLSALGCRIGELLALDWSKFDAGRATLAIEGTVIREKGVGLKVQSHTKSSAGMRTVQIPKWAAKTLVRRSHEATTEWVFPAANGRLRDPDNTRKMLRKAVAATSWMGLHPHAFRHLVATRLDEAGLSAREIADYLGHEQVSMTQDVYMNRKSVGSSAADALADIEPEG</sequence>
<feature type="domain" description="Tyr recombinase" evidence="4">
    <location>
        <begin position="183"/>
        <end position="381"/>
    </location>
</feature>
<evidence type="ECO:0000259" key="4">
    <source>
        <dbReference type="PROSITE" id="PS51898"/>
    </source>
</evidence>
<dbReference type="InterPro" id="IPR050090">
    <property type="entry name" value="Tyrosine_recombinase_XerCD"/>
</dbReference>
<dbReference type="EMBL" id="CP045929">
    <property type="protein sequence ID" value="QGK69162.1"/>
    <property type="molecule type" value="Genomic_DNA"/>
</dbReference>
<dbReference type="Gene3D" id="1.10.443.10">
    <property type="entry name" value="Intergrase catalytic core"/>
    <property type="match status" value="1"/>
</dbReference>
<proteinExistence type="inferred from homology"/>
<dbReference type="GO" id="GO:0015074">
    <property type="term" value="P:DNA integration"/>
    <property type="evidence" value="ECO:0007669"/>
    <property type="project" value="InterPro"/>
</dbReference>
<dbReference type="CDD" id="cd01189">
    <property type="entry name" value="INT_ICEBs1_C_like"/>
    <property type="match status" value="1"/>
</dbReference>
<organism evidence="5 6">
    <name type="scientific">Allosaccharopolyspora coralli</name>
    <dbReference type="NCBI Taxonomy" id="2665642"/>
    <lineage>
        <taxon>Bacteria</taxon>
        <taxon>Bacillati</taxon>
        <taxon>Actinomycetota</taxon>
        <taxon>Actinomycetes</taxon>
        <taxon>Pseudonocardiales</taxon>
        <taxon>Pseudonocardiaceae</taxon>
        <taxon>Allosaccharopolyspora</taxon>
    </lineage>
</organism>
<dbReference type="InterPro" id="IPR002104">
    <property type="entry name" value="Integrase_catalytic"/>
</dbReference>
<dbReference type="SUPFAM" id="SSF56349">
    <property type="entry name" value="DNA breaking-rejoining enzymes"/>
    <property type="match status" value="1"/>
</dbReference>
<keyword evidence="3" id="KW-0233">DNA recombination</keyword>
<dbReference type="InterPro" id="IPR013762">
    <property type="entry name" value="Integrase-like_cat_sf"/>
</dbReference>
<evidence type="ECO:0000313" key="5">
    <source>
        <dbReference type="EMBL" id="QGK69162.1"/>
    </source>
</evidence>
<evidence type="ECO:0000256" key="2">
    <source>
        <dbReference type="ARBA" id="ARBA00023125"/>
    </source>
</evidence>